<dbReference type="PANTHER" id="PTHR48111:SF41">
    <property type="entry name" value="TRANSCRIPTIONAL REGULATORY PROTEIN CUSR-RELATED"/>
    <property type="match status" value="1"/>
</dbReference>
<proteinExistence type="predicted"/>
<feature type="domain" description="Response regulatory" evidence="8">
    <location>
        <begin position="2"/>
        <end position="116"/>
    </location>
</feature>
<dbReference type="PROSITE" id="PS50110">
    <property type="entry name" value="RESPONSE_REGULATORY"/>
    <property type="match status" value="1"/>
</dbReference>
<dbReference type="HOGENOM" id="CLU_000445_30_1_6"/>
<feature type="DNA-binding region" description="OmpR/PhoB-type" evidence="7">
    <location>
        <begin position="129"/>
        <end position="227"/>
    </location>
</feature>
<dbReference type="Gene3D" id="6.10.250.690">
    <property type="match status" value="1"/>
</dbReference>
<evidence type="ECO:0000256" key="5">
    <source>
        <dbReference type="ARBA" id="ARBA00023163"/>
    </source>
</evidence>
<evidence type="ECO:0000256" key="6">
    <source>
        <dbReference type="PROSITE-ProRule" id="PRU00169"/>
    </source>
</evidence>
<dbReference type="InterPro" id="IPR001789">
    <property type="entry name" value="Sig_transdc_resp-reg_receiver"/>
</dbReference>
<evidence type="ECO:0000259" key="8">
    <source>
        <dbReference type="PROSITE" id="PS50110"/>
    </source>
</evidence>
<evidence type="ECO:0000256" key="2">
    <source>
        <dbReference type="ARBA" id="ARBA00023012"/>
    </source>
</evidence>
<evidence type="ECO:0000313" key="10">
    <source>
        <dbReference type="EMBL" id="CAG19397.1"/>
    </source>
</evidence>
<keyword evidence="3" id="KW-0805">Transcription regulation</keyword>
<dbReference type="eggNOG" id="COG0745">
    <property type="taxonomic scope" value="Bacteria"/>
</dbReference>
<evidence type="ECO:0000256" key="3">
    <source>
        <dbReference type="ARBA" id="ARBA00023015"/>
    </source>
</evidence>
<dbReference type="EMBL" id="CR378666">
    <property type="protein sequence ID" value="CAG19397.1"/>
    <property type="molecule type" value="Genomic_DNA"/>
</dbReference>
<keyword evidence="2" id="KW-0902">Two-component regulatory system</keyword>
<evidence type="ECO:0000256" key="4">
    <source>
        <dbReference type="ARBA" id="ARBA00023125"/>
    </source>
</evidence>
<dbReference type="GO" id="GO:0000156">
    <property type="term" value="F:phosphorelay response regulator activity"/>
    <property type="evidence" value="ECO:0007669"/>
    <property type="project" value="TreeGrafter"/>
</dbReference>
<dbReference type="InterPro" id="IPR036388">
    <property type="entry name" value="WH-like_DNA-bd_sf"/>
</dbReference>
<evidence type="ECO:0000313" key="11">
    <source>
        <dbReference type="Proteomes" id="UP000000593"/>
    </source>
</evidence>
<evidence type="ECO:0000256" key="1">
    <source>
        <dbReference type="ARBA" id="ARBA00022553"/>
    </source>
</evidence>
<dbReference type="AlphaFoldDB" id="Q6LTH9"/>
<reference evidence="11" key="1">
    <citation type="journal article" date="2005" name="Science">
        <title>Life at depth: Photobacterium profundum genome sequence and expression analysis.</title>
        <authorList>
            <person name="Vezzi A."/>
            <person name="Campanaro S."/>
            <person name="D'Angelo M."/>
            <person name="Simonato F."/>
            <person name="Vitulo N."/>
            <person name="Lauro F.M."/>
            <person name="Cestaro A."/>
            <person name="Malacrida G."/>
            <person name="Simionati B."/>
            <person name="Cannata N."/>
            <person name="Romualdi C."/>
            <person name="Bartlett D.H."/>
            <person name="Valle G."/>
        </authorList>
    </citation>
    <scope>NUCLEOTIDE SEQUENCE [LARGE SCALE GENOMIC DNA]</scope>
    <source>
        <strain evidence="11">ATCC BAA-1253 / SS9</strain>
    </source>
</reference>
<accession>Q6LTH9</accession>
<dbReference type="InterPro" id="IPR039420">
    <property type="entry name" value="WalR-like"/>
</dbReference>
<feature type="domain" description="OmpR/PhoB-type" evidence="9">
    <location>
        <begin position="129"/>
        <end position="227"/>
    </location>
</feature>
<dbReference type="FunFam" id="1.10.10.10:FF:000005">
    <property type="entry name" value="Two-component system response regulator"/>
    <property type="match status" value="1"/>
</dbReference>
<dbReference type="Proteomes" id="UP000000593">
    <property type="component" value="Chromosome 1"/>
</dbReference>
<dbReference type="Pfam" id="PF00072">
    <property type="entry name" value="Response_reg"/>
    <property type="match status" value="1"/>
</dbReference>
<dbReference type="GO" id="GO:0005829">
    <property type="term" value="C:cytosol"/>
    <property type="evidence" value="ECO:0007669"/>
    <property type="project" value="TreeGrafter"/>
</dbReference>
<dbReference type="CDD" id="cd19935">
    <property type="entry name" value="REC_OmpR_CusR-like"/>
    <property type="match status" value="1"/>
</dbReference>
<dbReference type="InterPro" id="IPR011006">
    <property type="entry name" value="CheY-like_superfamily"/>
</dbReference>
<name>Q6LTH9_PHOPR</name>
<dbReference type="FunFam" id="3.40.50.2300:FF:000001">
    <property type="entry name" value="DNA-binding response regulator PhoB"/>
    <property type="match status" value="1"/>
</dbReference>
<protein>
    <submittedName>
        <fullName evidence="10">Two component response regulator transcription regulator protein</fullName>
    </submittedName>
</protein>
<dbReference type="PROSITE" id="PS51755">
    <property type="entry name" value="OMPR_PHOB"/>
    <property type="match status" value="1"/>
</dbReference>
<keyword evidence="4 7" id="KW-0238">DNA-binding</keyword>
<dbReference type="PANTHER" id="PTHR48111">
    <property type="entry name" value="REGULATOR OF RPOS"/>
    <property type="match status" value="1"/>
</dbReference>
<organism evidence="10 11">
    <name type="scientific">Photobacterium profundum (strain SS9)</name>
    <dbReference type="NCBI Taxonomy" id="298386"/>
    <lineage>
        <taxon>Bacteria</taxon>
        <taxon>Pseudomonadati</taxon>
        <taxon>Pseudomonadota</taxon>
        <taxon>Gammaproteobacteria</taxon>
        <taxon>Vibrionales</taxon>
        <taxon>Vibrionaceae</taxon>
        <taxon>Photobacterium</taxon>
    </lineage>
</organism>
<keyword evidence="5" id="KW-0804">Transcription</keyword>
<dbReference type="SUPFAM" id="SSF52172">
    <property type="entry name" value="CheY-like"/>
    <property type="match status" value="1"/>
</dbReference>
<dbReference type="Gene3D" id="3.40.50.2300">
    <property type="match status" value="1"/>
</dbReference>
<dbReference type="KEGG" id="ppr:PBPRA0986"/>
<dbReference type="InterPro" id="IPR006291">
    <property type="entry name" value="CusR-like"/>
</dbReference>
<feature type="modified residue" description="4-aspartylphosphate" evidence="6">
    <location>
        <position position="51"/>
    </location>
</feature>
<dbReference type="SMART" id="SM00862">
    <property type="entry name" value="Trans_reg_C"/>
    <property type="match status" value="1"/>
</dbReference>
<dbReference type="Pfam" id="PF00486">
    <property type="entry name" value="Trans_reg_C"/>
    <property type="match status" value="1"/>
</dbReference>
<keyword evidence="1 6" id="KW-0597">Phosphoprotein</keyword>
<dbReference type="CDD" id="cd00383">
    <property type="entry name" value="trans_reg_C"/>
    <property type="match status" value="1"/>
</dbReference>
<dbReference type="RefSeq" id="WP_011217731.1">
    <property type="nucleotide sequence ID" value="NC_006370.1"/>
</dbReference>
<dbReference type="GO" id="GO:0032993">
    <property type="term" value="C:protein-DNA complex"/>
    <property type="evidence" value="ECO:0007669"/>
    <property type="project" value="TreeGrafter"/>
</dbReference>
<dbReference type="GO" id="GO:0000976">
    <property type="term" value="F:transcription cis-regulatory region binding"/>
    <property type="evidence" value="ECO:0007669"/>
    <property type="project" value="TreeGrafter"/>
</dbReference>
<dbReference type="GO" id="GO:0006355">
    <property type="term" value="P:regulation of DNA-templated transcription"/>
    <property type="evidence" value="ECO:0007669"/>
    <property type="project" value="InterPro"/>
</dbReference>
<evidence type="ECO:0000256" key="7">
    <source>
        <dbReference type="PROSITE-ProRule" id="PRU01091"/>
    </source>
</evidence>
<gene>
    <name evidence="10" type="primary">IRLR</name>
    <name evidence="10" type="ordered locus">PBPRA0986</name>
</gene>
<evidence type="ECO:0000259" key="9">
    <source>
        <dbReference type="PROSITE" id="PS51755"/>
    </source>
</evidence>
<dbReference type="SMART" id="SM00448">
    <property type="entry name" value="REC"/>
    <property type="match status" value="1"/>
</dbReference>
<dbReference type="STRING" id="298386.PBPRA0986"/>
<sequence length="231" mass="26315">MKILIIEDEIKAGQYLKKGLTESGYTVDLASDGVEGLYHATSHSYDLIILDIMLPKLDGWQILKTLRSSEMSTPVIMLTAKEQVEDRVKGFELGANDYVVKPYAFPELLARIQNVFRNHSPKSKNISQSNTIVIADLQLDIIKRTATRNNQSITLTAKEYLLLELLMRKQGEVLSRTTIASLVWDMNFDSDTNVIDVAVKRLRSKIDRPFEKELIHTIRGMGYKLEDIEEQ</sequence>
<dbReference type="Gene3D" id="1.10.10.10">
    <property type="entry name" value="Winged helix-like DNA-binding domain superfamily/Winged helix DNA-binding domain"/>
    <property type="match status" value="1"/>
</dbReference>
<keyword evidence="11" id="KW-1185">Reference proteome</keyword>
<dbReference type="NCBIfam" id="TIGR01387">
    <property type="entry name" value="cztR_silR_copR"/>
    <property type="match status" value="1"/>
</dbReference>
<dbReference type="InterPro" id="IPR001867">
    <property type="entry name" value="OmpR/PhoB-type_DNA-bd"/>
</dbReference>